<dbReference type="Pfam" id="PF02452">
    <property type="entry name" value="PemK_toxin"/>
    <property type="match status" value="1"/>
</dbReference>
<dbReference type="EMBL" id="CP150886">
    <property type="protein sequence ID" value="WZB86981.1"/>
    <property type="molecule type" value="Genomic_DNA"/>
</dbReference>
<keyword evidence="5" id="KW-1185">Reference proteome</keyword>
<dbReference type="PANTHER" id="PTHR33988:SF2">
    <property type="entry name" value="ENDORIBONUCLEASE MAZF"/>
    <property type="match status" value="1"/>
</dbReference>
<reference evidence="4 5" key="1">
    <citation type="submission" date="2024-04" db="EMBL/GenBank/DDBJ databases">
        <title>Okeanomitos corallinicola gen. &amp; sp. nov. (Nostocales, Cyanobacteria), a new toxic marine heterocyst-forming cyanobacterium from a coral reef.</title>
        <authorList>
            <person name="Li H."/>
            <person name="Li R."/>
            <person name="Kang J."/>
            <person name="Hii K.S."/>
            <person name="Mohamed H.F."/>
            <person name="Xu X."/>
            <person name="Luo Z."/>
        </authorList>
    </citation>
    <scope>NUCLEOTIDE SEQUENCE [LARGE SCALE GENOMIC DNA]</scope>
    <source>
        <strain evidence="4 5">TIOX110</strain>
    </source>
</reference>
<protein>
    <recommendedName>
        <fullName evidence="3">mRNA interferase</fullName>
        <ecNumber evidence="3">3.1.-.-</ecNumber>
    </recommendedName>
</protein>
<proteinExistence type="inferred from homology"/>
<sequence length="124" mass="13805">MLSKGKIIYPQRSEIYLVNFDPTIGSEIQKTRPALILQNDVSNQYSPITIVAALTSQFTEPLYPTEVLIKVPEGGLQVNSVALLNQIRSIDKQRLIKRLGVLESVTMEQVDKAIQISLGLVNLK</sequence>
<dbReference type="RefSeq" id="WP_353929894.1">
    <property type="nucleotide sequence ID" value="NZ_CP150886.1"/>
</dbReference>
<dbReference type="PIRSF" id="PIRSF033490">
    <property type="entry name" value="MazF"/>
    <property type="match status" value="1"/>
</dbReference>
<evidence type="ECO:0000313" key="4">
    <source>
        <dbReference type="EMBL" id="WZB86981.1"/>
    </source>
</evidence>
<dbReference type="SUPFAM" id="SSF50118">
    <property type="entry name" value="Cell growth inhibitor/plasmid maintenance toxic component"/>
    <property type="match status" value="1"/>
</dbReference>
<keyword evidence="2" id="KW-1277">Toxin-antitoxin system</keyword>
<comment type="function">
    <text evidence="3">Toxic component of a type II toxin-antitoxin (TA) system.</text>
</comment>
<keyword evidence="3" id="KW-0255">Endonuclease</keyword>
<comment type="similarity">
    <text evidence="1 3">Belongs to the PemK/MazF family.</text>
</comment>
<accession>A0ABZ2UPC6</accession>
<evidence type="ECO:0000313" key="5">
    <source>
        <dbReference type="Proteomes" id="UP001483337"/>
    </source>
</evidence>
<evidence type="ECO:0000256" key="1">
    <source>
        <dbReference type="ARBA" id="ARBA00007521"/>
    </source>
</evidence>
<dbReference type="PANTHER" id="PTHR33988">
    <property type="entry name" value="ENDORIBONUCLEASE MAZF-RELATED"/>
    <property type="match status" value="1"/>
</dbReference>
<dbReference type="InterPro" id="IPR011067">
    <property type="entry name" value="Plasmid_toxin/cell-grow_inhib"/>
</dbReference>
<keyword evidence="3" id="KW-0540">Nuclease</keyword>
<evidence type="ECO:0000256" key="3">
    <source>
        <dbReference type="PIRNR" id="PIRNR033490"/>
    </source>
</evidence>
<dbReference type="Proteomes" id="UP001483337">
    <property type="component" value="Chromosome"/>
</dbReference>
<dbReference type="GO" id="GO:0016787">
    <property type="term" value="F:hydrolase activity"/>
    <property type="evidence" value="ECO:0007669"/>
    <property type="project" value="UniProtKB-KW"/>
</dbReference>
<dbReference type="InterPro" id="IPR003477">
    <property type="entry name" value="PemK-like"/>
</dbReference>
<dbReference type="EC" id="3.1.-.-" evidence="3"/>
<evidence type="ECO:0000256" key="2">
    <source>
        <dbReference type="ARBA" id="ARBA00022649"/>
    </source>
</evidence>
<organism evidence="4 5">
    <name type="scientific">Okeanomitos corallinicola TIOX110</name>
    <dbReference type="NCBI Taxonomy" id="3133117"/>
    <lineage>
        <taxon>Bacteria</taxon>
        <taxon>Bacillati</taxon>
        <taxon>Cyanobacteriota</taxon>
        <taxon>Cyanophyceae</taxon>
        <taxon>Nostocales</taxon>
        <taxon>Aphanizomenonaceae</taxon>
        <taxon>Okeanomitos</taxon>
    </lineage>
</organism>
<dbReference type="Gene3D" id="2.30.30.110">
    <property type="match status" value="1"/>
</dbReference>
<gene>
    <name evidence="4" type="ORF">WJM97_16530</name>
</gene>
<keyword evidence="3 4" id="KW-0378">Hydrolase</keyword>
<name>A0ABZ2UPC6_9CYAN</name>